<dbReference type="Pfam" id="PF00445">
    <property type="entry name" value="Ribonuclease_T2"/>
    <property type="match status" value="1"/>
</dbReference>
<keyword evidence="4" id="KW-1185">Reference proteome</keyword>
<dbReference type="EMBL" id="CP071794">
    <property type="protein sequence ID" value="QTD57740.1"/>
    <property type="molecule type" value="Genomic_DNA"/>
</dbReference>
<dbReference type="InterPro" id="IPR036430">
    <property type="entry name" value="RNase_T2-like_sf"/>
</dbReference>
<dbReference type="Proteomes" id="UP000663923">
    <property type="component" value="Chromosome"/>
</dbReference>
<dbReference type="PANTHER" id="PTHR11240:SF22">
    <property type="entry name" value="RIBONUCLEASE T2"/>
    <property type="match status" value="1"/>
</dbReference>
<name>A0ABX7T9N7_9SPHN</name>
<evidence type="ECO:0000256" key="2">
    <source>
        <dbReference type="RuleBase" id="RU004328"/>
    </source>
</evidence>
<evidence type="ECO:0000256" key="1">
    <source>
        <dbReference type="ARBA" id="ARBA00007469"/>
    </source>
</evidence>
<dbReference type="PANTHER" id="PTHR11240">
    <property type="entry name" value="RIBONUCLEASE T2"/>
    <property type="match status" value="1"/>
</dbReference>
<dbReference type="InterPro" id="IPR018188">
    <property type="entry name" value="RNase_T2_His_AS_1"/>
</dbReference>
<dbReference type="SUPFAM" id="SSF55895">
    <property type="entry name" value="Ribonuclease Rh-like"/>
    <property type="match status" value="1"/>
</dbReference>
<proteinExistence type="inferred from homology"/>
<dbReference type="PROSITE" id="PS00530">
    <property type="entry name" value="RNASE_T2_1"/>
    <property type="match status" value="1"/>
</dbReference>
<comment type="similarity">
    <text evidence="1 2">Belongs to the RNase T2 family.</text>
</comment>
<accession>A0ABX7T9N7</accession>
<dbReference type="Gene3D" id="3.90.730.10">
    <property type="entry name" value="Ribonuclease T2-like"/>
    <property type="match status" value="1"/>
</dbReference>
<evidence type="ECO:0000313" key="3">
    <source>
        <dbReference type="EMBL" id="QTD57740.1"/>
    </source>
</evidence>
<gene>
    <name evidence="3" type="ORF">J4G78_06085</name>
</gene>
<organism evidence="3 4">
    <name type="scientific">Parasphingorhabdus cellanae</name>
    <dbReference type="NCBI Taxonomy" id="2806553"/>
    <lineage>
        <taxon>Bacteria</taxon>
        <taxon>Pseudomonadati</taxon>
        <taxon>Pseudomonadota</taxon>
        <taxon>Alphaproteobacteria</taxon>
        <taxon>Sphingomonadales</taxon>
        <taxon>Sphingomonadaceae</taxon>
        <taxon>Parasphingorhabdus</taxon>
    </lineage>
</organism>
<reference evidence="3 4" key="1">
    <citation type="submission" date="2021-03" db="EMBL/GenBank/DDBJ databases">
        <title>Complete genome of Parasphingorhabdus_sp.JHSY0214.</title>
        <authorList>
            <person name="Yoo J.H."/>
            <person name="Bae J.W."/>
        </authorList>
    </citation>
    <scope>NUCLEOTIDE SEQUENCE [LARGE SCALE GENOMIC DNA]</scope>
    <source>
        <strain evidence="3 4">JHSY0214</strain>
    </source>
</reference>
<sequence length="230" mass="25962">MLILSLLAITPAHAQAYQCRAPVLTQPAAPVSKPAKEPRRITPVSGYTLAISWSPEYCRLRKDSRRDKSQCGGDDGSFGFILHGLWPDAQGNSYPQWCRATKPLSPALVRRNFCMMPSIRLMAKEWAKHGTCMTQRPETYFRISKIMFDAVEFPNMDRLSRKPLTVEGLRSAFVAANEGLGADMIRLKVNRRGWLEEVRLCLGKSFRPQRCPGNMRALKGDKPVKIWRGA</sequence>
<evidence type="ECO:0000313" key="4">
    <source>
        <dbReference type="Proteomes" id="UP000663923"/>
    </source>
</evidence>
<dbReference type="InterPro" id="IPR001568">
    <property type="entry name" value="RNase_T2-like"/>
</dbReference>
<protein>
    <submittedName>
        <fullName evidence="3">Ribonuclease T</fullName>
    </submittedName>
</protein>